<dbReference type="Proteomes" id="UP000218151">
    <property type="component" value="Unassembled WGS sequence"/>
</dbReference>
<protein>
    <submittedName>
        <fullName evidence="4">Serine hydrolase</fullName>
    </submittedName>
</protein>
<keyword evidence="5" id="KW-1185">Reference proteome</keyword>
<evidence type="ECO:0000256" key="2">
    <source>
        <dbReference type="SAM" id="SignalP"/>
    </source>
</evidence>
<evidence type="ECO:0000313" key="4">
    <source>
        <dbReference type="EMBL" id="PAX08521.1"/>
    </source>
</evidence>
<dbReference type="PANTHER" id="PTHR43283">
    <property type="entry name" value="BETA-LACTAMASE-RELATED"/>
    <property type="match status" value="1"/>
</dbReference>
<dbReference type="Pfam" id="PF00144">
    <property type="entry name" value="Beta-lactamase"/>
    <property type="match status" value="1"/>
</dbReference>
<dbReference type="RefSeq" id="WP_095997031.1">
    <property type="nucleotide sequence ID" value="NZ_NSLI01000002.1"/>
</dbReference>
<dbReference type="SUPFAM" id="SSF56601">
    <property type="entry name" value="beta-lactamase/transpeptidase-like"/>
    <property type="match status" value="1"/>
</dbReference>
<feature type="chain" id="PRO_5013240284" evidence="2">
    <location>
        <begin position="18"/>
        <end position="456"/>
    </location>
</feature>
<comment type="caution">
    <text evidence="4">The sequence shown here is derived from an EMBL/GenBank/DDBJ whole genome shotgun (WGS) entry which is preliminary data.</text>
</comment>
<dbReference type="InterPro" id="IPR012338">
    <property type="entry name" value="Beta-lactam/transpept-like"/>
</dbReference>
<dbReference type="OrthoDB" id="9814204at2"/>
<gene>
    <name evidence="4" type="ORF">CKY28_03830</name>
</gene>
<keyword evidence="4" id="KW-0378">Hydrolase</keyword>
<sequence length="456" mass="49267">MRSVVSLCLLLAVPAAAQQAPAPAQPTPYQRAIAAGYKAAMLCSGIFNAGRTEAQVAADELRGIYPEYQALVAELPAKVDHAGRTVTVAWSDTLPPRRAQWVRQQGCTNFPIGDAELTVSTGGRDGRTAAGPDSRAWPMGDAGVRPRPSPALAATVDRAFDRATYGQNSETVGVVVLRDGKVVAERYRDGFGLYTSNRTWSVAKSLAGAVLGVAQAQGAIDVAQPAPVPEWQSLGDPRRQITTDQLLRMSSGLHSATAGNRTDAIYFGGTAVTEEAVAWPLEVRPGTRFRYANNDTLLAVRALRAKLGEERHRDFPARELFLKLGMNHTVAETDWKGNYILSSQVWSTARDLARFGQFMLQDGVWQERRLLPAGWMAESLRPSGPQPASGPGYGRTLWLFGPKQGLPEGSYAAQGNRGQYVMVIPSERLVVVRRGEDPGPARFDIAKFTADVLAAK</sequence>
<dbReference type="AlphaFoldDB" id="A0A2A2SHL7"/>
<evidence type="ECO:0000259" key="3">
    <source>
        <dbReference type="Pfam" id="PF00144"/>
    </source>
</evidence>
<dbReference type="PANTHER" id="PTHR43283:SF7">
    <property type="entry name" value="BETA-LACTAMASE-RELATED DOMAIN-CONTAINING PROTEIN"/>
    <property type="match status" value="1"/>
</dbReference>
<keyword evidence="2" id="KW-0732">Signal</keyword>
<reference evidence="5" key="1">
    <citation type="submission" date="2017-09" db="EMBL/GenBank/DDBJ databases">
        <authorList>
            <person name="Feng G."/>
            <person name="Zhu H."/>
        </authorList>
    </citation>
    <scope>NUCLEOTIDE SEQUENCE [LARGE SCALE GENOMIC DNA]</scope>
    <source>
        <strain evidence="5">1PNM-20</strain>
    </source>
</reference>
<feature type="signal peptide" evidence="2">
    <location>
        <begin position="1"/>
        <end position="17"/>
    </location>
</feature>
<proteinExistence type="predicted"/>
<dbReference type="InterPro" id="IPR001466">
    <property type="entry name" value="Beta-lactam-related"/>
</dbReference>
<organism evidence="4 5">
    <name type="scientific">Sphingomonas lenta</name>
    <dbReference type="NCBI Taxonomy" id="1141887"/>
    <lineage>
        <taxon>Bacteria</taxon>
        <taxon>Pseudomonadati</taxon>
        <taxon>Pseudomonadota</taxon>
        <taxon>Alphaproteobacteria</taxon>
        <taxon>Sphingomonadales</taxon>
        <taxon>Sphingomonadaceae</taxon>
        <taxon>Sphingomonas</taxon>
    </lineage>
</organism>
<accession>A0A2A2SHL7</accession>
<dbReference type="InterPro" id="IPR050789">
    <property type="entry name" value="Diverse_Enzym_Activities"/>
</dbReference>
<feature type="region of interest" description="Disordered" evidence="1">
    <location>
        <begin position="117"/>
        <end position="149"/>
    </location>
</feature>
<feature type="domain" description="Beta-lactamase-related" evidence="3">
    <location>
        <begin position="157"/>
        <end position="454"/>
    </location>
</feature>
<evidence type="ECO:0000256" key="1">
    <source>
        <dbReference type="SAM" id="MobiDB-lite"/>
    </source>
</evidence>
<dbReference type="Gene3D" id="3.40.710.10">
    <property type="entry name" value="DD-peptidase/beta-lactamase superfamily"/>
    <property type="match status" value="1"/>
</dbReference>
<name>A0A2A2SHL7_9SPHN</name>
<dbReference type="EMBL" id="NSLI01000002">
    <property type="protein sequence ID" value="PAX08521.1"/>
    <property type="molecule type" value="Genomic_DNA"/>
</dbReference>
<evidence type="ECO:0000313" key="5">
    <source>
        <dbReference type="Proteomes" id="UP000218151"/>
    </source>
</evidence>
<dbReference type="GO" id="GO:0016787">
    <property type="term" value="F:hydrolase activity"/>
    <property type="evidence" value="ECO:0007669"/>
    <property type="project" value="UniProtKB-KW"/>
</dbReference>